<sequence>MARSIMEVAFLSAEKVEFDNVKLVKLFVGDEPDGKRDLGISILSMNVAEEALDEVWAACEGLDVLEPIRVTTEIERGSKNTGKFIVLHVEPVKAATAHAPKPNPAQQPAKPAGNQPEPAKAN</sequence>
<evidence type="ECO:0000256" key="1">
    <source>
        <dbReference type="SAM" id="MobiDB-lite"/>
    </source>
</evidence>
<evidence type="ECO:0000313" key="3">
    <source>
        <dbReference type="Proteomes" id="UP001165292"/>
    </source>
</evidence>
<gene>
    <name evidence="2" type="ORF">NJF43_07920</name>
</gene>
<organism evidence="2 3">
    <name type="scientific">Stutzerimonas nitrititolerans</name>
    <dbReference type="NCBI Taxonomy" id="2482751"/>
    <lineage>
        <taxon>Bacteria</taxon>
        <taxon>Pseudomonadati</taxon>
        <taxon>Pseudomonadota</taxon>
        <taxon>Gammaproteobacteria</taxon>
        <taxon>Pseudomonadales</taxon>
        <taxon>Pseudomonadaceae</taxon>
        <taxon>Stutzerimonas</taxon>
    </lineage>
</organism>
<feature type="region of interest" description="Disordered" evidence="1">
    <location>
        <begin position="95"/>
        <end position="122"/>
    </location>
</feature>
<comment type="caution">
    <text evidence="2">The sequence shown here is derived from an EMBL/GenBank/DDBJ whole genome shotgun (WGS) entry which is preliminary data.</text>
</comment>
<feature type="compositionally biased region" description="Low complexity" evidence="1">
    <location>
        <begin position="104"/>
        <end position="116"/>
    </location>
</feature>
<dbReference type="RefSeq" id="WP_253162656.1">
    <property type="nucleotide sequence ID" value="NZ_JAMYBS010000006.1"/>
</dbReference>
<dbReference type="AlphaFoldDB" id="A0AA41WMS6"/>
<name>A0AA41WMS6_9GAMM</name>
<reference evidence="2" key="1">
    <citation type="submission" date="2022-06" db="EMBL/GenBank/DDBJ databases">
        <title>Detection of beta-lactamases in bacteria of animal origin.</title>
        <authorList>
            <person name="Mlynarcik P."/>
            <person name="Zdarska V."/>
            <person name="Chudobova H."/>
            <person name="Prochazkova P."/>
            <person name="Hricova K."/>
            <person name="Mezerova K."/>
            <person name="Bardon J."/>
            <person name="Dolejska M."/>
            <person name="Sukkar I."/>
            <person name="Kolar M."/>
        </authorList>
    </citation>
    <scope>NUCLEOTIDE SEQUENCE</scope>
    <source>
        <strain evidence="2">S 300-3</strain>
    </source>
</reference>
<proteinExistence type="predicted"/>
<dbReference type="EMBL" id="JAMYBS010000006">
    <property type="protein sequence ID" value="MCO7544681.1"/>
    <property type="molecule type" value="Genomic_DNA"/>
</dbReference>
<accession>A0AA41WMS6</accession>
<evidence type="ECO:0000313" key="2">
    <source>
        <dbReference type="EMBL" id="MCO7544681.1"/>
    </source>
</evidence>
<protein>
    <submittedName>
        <fullName evidence="2">Uncharacterized protein</fullName>
    </submittedName>
</protein>
<dbReference type="Proteomes" id="UP001165292">
    <property type="component" value="Unassembled WGS sequence"/>
</dbReference>